<dbReference type="Gene3D" id="3.10.20.880">
    <property type="match status" value="1"/>
</dbReference>
<proteinExistence type="predicted"/>
<evidence type="ECO:0000313" key="2">
    <source>
        <dbReference type="EMBL" id="ABR48192.1"/>
    </source>
</evidence>
<dbReference type="PANTHER" id="PTHR42895">
    <property type="entry name" value="IRON-SULFUR CLUSTER-BINDING PROTEIN-RELATED"/>
    <property type="match status" value="1"/>
</dbReference>
<dbReference type="InterPro" id="IPR036010">
    <property type="entry name" value="2Fe-2S_ferredoxin-like_sf"/>
</dbReference>
<dbReference type="STRING" id="293826.Amet_2030"/>
<feature type="domain" description="2Fe-2S ferredoxin-type" evidence="1">
    <location>
        <begin position="2"/>
        <end position="91"/>
    </location>
</feature>
<dbReference type="InterPro" id="IPR012675">
    <property type="entry name" value="Beta-grasp_dom_sf"/>
</dbReference>
<dbReference type="AlphaFoldDB" id="A6TPS4"/>
<protein>
    <submittedName>
        <fullName evidence="2">Ferredoxin</fullName>
    </submittedName>
</protein>
<organism evidence="2 3">
    <name type="scientific">Alkaliphilus metalliredigens (strain QYMF)</name>
    <dbReference type="NCBI Taxonomy" id="293826"/>
    <lineage>
        <taxon>Bacteria</taxon>
        <taxon>Bacillati</taxon>
        <taxon>Bacillota</taxon>
        <taxon>Clostridia</taxon>
        <taxon>Peptostreptococcales</taxon>
        <taxon>Natronincolaceae</taxon>
        <taxon>Alkaliphilus</taxon>
    </lineage>
</organism>
<dbReference type="InterPro" id="IPR001041">
    <property type="entry name" value="2Fe-2S_ferredoxin-type"/>
</dbReference>
<keyword evidence="3" id="KW-1185">Reference proteome</keyword>
<dbReference type="Gene3D" id="3.30.420.480">
    <property type="entry name" value="Domain of unknown function (DUF4445)"/>
    <property type="match status" value="1"/>
</dbReference>
<dbReference type="Gene3D" id="3.10.20.30">
    <property type="match status" value="1"/>
</dbReference>
<dbReference type="OrthoDB" id="9810588at2"/>
<dbReference type="InterPro" id="IPR043129">
    <property type="entry name" value="ATPase_NBD"/>
</dbReference>
<dbReference type="SUPFAM" id="SSF53067">
    <property type="entry name" value="Actin-like ATPase domain"/>
    <property type="match status" value="1"/>
</dbReference>
<dbReference type="InterPro" id="IPR052911">
    <property type="entry name" value="Corrinoid_activation_enz"/>
</dbReference>
<dbReference type="RefSeq" id="WP_012063172.1">
    <property type="nucleotide sequence ID" value="NC_009633.1"/>
</dbReference>
<dbReference type="GO" id="GO:0051536">
    <property type="term" value="F:iron-sulfur cluster binding"/>
    <property type="evidence" value="ECO:0007669"/>
    <property type="project" value="InterPro"/>
</dbReference>
<reference evidence="3" key="1">
    <citation type="journal article" date="2016" name="Genome Announc.">
        <title>Complete genome sequence of Alkaliphilus metalliredigens strain QYMF, an alkaliphilic and metal-reducing bacterium isolated from borax-contaminated leachate ponds.</title>
        <authorList>
            <person name="Hwang C."/>
            <person name="Copeland A."/>
            <person name="Lucas S."/>
            <person name="Lapidus A."/>
            <person name="Barry K."/>
            <person name="Detter J.C."/>
            <person name="Glavina Del Rio T."/>
            <person name="Hammon N."/>
            <person name="Israni S."/>
            <person name="Dalin E."/>
            <person name="Tice H."/>
            <person name="Pitluck S."/>
            <person name="Chertkov O."/>
            <person name="Brettin T."/>
            <person name="Bruce D."/>
            <person name="Han C."/>
            <person name="Schmutz J."/>
            <person name="Larimer F."/>
            <person name="Land M.L."/>
            <person name="Hauser L."/>
            <person name="Kyrpides N."/>
            <person name="Mikhailova N."/>
            <person name="Ye Q."/>
            <person name="Zhou J."/>
            <person name="Richardson P."/>
            <person name="Fields M.W."/>
        </authorList>
    </citation>
    <scope>NUCLEOTIDE SEQUENCE [LARGE SCALE GENOMIC DNA]</scope>
    <source>
        <strain evidence="3">QYMF</strain>
    </source>
</reference>
<dbReference type="SUPFAM" id="SSF54292">
    <property type="entry name" value="2Fe-2S ferredoxin-like"/>
    <property type="match status" value="1"/>
</dbReference>
<dbReference type="HOGENOM" id="CLU_019091_0_0_9"/>
<evidence type="ECO:0000313" key="3">
    <source>
        <dbReference type="Proteomes" id="UP000001572"/>
    </source>
</evidence>
<dbReference type="PROSITE" id="PS51085">
    <property type="entry name" value="2FE2S_FER_2"/>
    <property type="match status" value="1"/>
</dbReference>
<dbReference type="CDD" id="cd00207">
    <property type="entry name" value="fer2"/>
    <property type="match status" value="1"/>
</dbReference>
<evidence type="ECO:0000259" key="1">
    <source>
        <dbReference type="PROSITE" id="PS51085"/>
    </source>
</evidence>
<dbReference type="Pfam" id="PF00111">
    <property type="entry name" value="Fer2"/>
    <property type="match status" value="1"/>
</dbReference>
<dbReference type="InterPro" id="IPR042259">
    <property type="entry name" value="Raco-like_middle_sf"/>
</dbReference>
<dbReference type="Pfam" id="PF14574">
    <property type="entry name" value="RACo_C_ter"/>
    <property type="match status" value="1"/>
</dbReference>
<dbReference type="PANTHER" id="PTHR42895:SF1">
    <property type="entry name" value="IRON-SULFUR CLUSTER PROTEIN"/>
    <property type="match status" value="1"/>
</dbReference>
<dbReference type="Proteomes" id="UP000001572">
    <property type="component" value="Chromosome"/>
</dbReference>
<name>A6TPS4_ALKMQ</name>
<dbReference type="KEGG" id="amt:Amet_2030"/>
<sequence length="650" mass="72515">MINIRFQPMDINIQAETGENLLDIARRSEVYIDAPCNGSLTCGKCKVKVIEGKVDSSSSHHIKDIELKAGYVLACNTKVVEDIIIEVPSGQSSDMLGMKIEDLSGPRDQEIFRRARSQVLDNDMRFSSYVKKDYLEIELPTLDDNISDWDRIRRYLRNQLGYTQVFCRLPMLRKIPTLIRESDFKITITHIPRGHGRTTIVNIEMGDTTNRLYGVALDIGTTSVAACLVDLYEGKLLAKASSGNAQMKYGADVIHRIIYATKNDGLENLNHAIVHETINPLLKKMYQEAGVDKDEIAAFVVAGNTTMSHLLLGIYPNNLRLEPYIPTFSKAPFIKASELELEANPETFLYILPSIASYVGGDIAAGVLASGIWNSEENILFIDLGTNGEIVFGNKDFLITCACSAGPAFEGGEISCGMRASGGAIERVEIDNNTYIPKFSIIYNEKPKGICGSGIIDLIAEMLKTGLIDRRGKINRDLNTDRIRFDEYNIGEYVLAFKEEWGLGEDITITEIDIDNFIKAKGAVYSGGSTLIHSLEMDFNMIDKVYIAGGIGNSLSIEKSIEIGLFPDIEIEKFVYIGNSSLMGCYLTLMSEDARRKMEEFSNQMTYIELSAYPGYMDEFISACFLPHTDIQRFPTVEKILHDYKTNKVT</sequence>
<dbReference type="eggNOG" id="COG0633">
    <property type="taxonomic scope" value="Bacteria"/>
</dbReference>
<dbReference type="eggNOG" id="COG3894">
    <property type="taxonomic scope" value="Bacteria"/>
</dbReference>
<gene>
    <name evidence="2" type="ordered locus">Amet_2030</name>
</gene>
<dbReference type="InterPro" id="IPR041414">
    <property type="entry name" value="Raco-like_middle"/>
</dbReference>
<dbReference type="EMBL" id="CP000724">
    <property type="protein sequence ID" value="ABR48192.1"/>
    <property type="molecule type" value="Genomic_DNA"/>
</dbReference>
<dbReference type="InterPro" id="IPR040506">
    <property type="entry name" value="RACo_linker"/>
</dbReference>
<dbReference type="Pfam" id="PF17650">
    <property type="entry name" value="RACo_linker"/>
    <property type="match status" value="1"/>
</dbReference>
<dbReference type="Pfam" id="PF17651">
    <property type="entry name" value="Raco_middle"/>
    <property type="match status" value="1"/>
</dbReference>
<dbReference type="InterPro" id="IPR027980">
    <property type="entry name" value="RACo_C"/>
</dbReference>
<dbReference type="NCBIfam" id="NF040756">
    <property type="entry name" value="corr_regen_AcsV"/>
    <property type="match status" value="1"/>
</dbReference>
<accession>A6TPS4</accession>